<evidence type="ECO:0000313" key="2">
    <source>
        <dbReference type="EMBL" id="GMF50202.1"/>
    </source>
</evidence>
<dbReference type="Proteomes" id="UP001165121">
    <property type="component" value="Unassembled WGS sequence"/>
</dbReference>
<accession>A0A9W6XYH5</accession>
<dbReference type="AlphaFoldDB" id="A0A9W6XYH5"/>
<evidence type="ECO:0000313" key="3">
    <source>
        <dbReference type="Proteomes" id="UP001165121"/>
    </source>
</evidence>
<comment type="caution">
    <text evidence="2">The sequence shown here is derived from an EMBL/GenBank/DDBJ whole genome shotgun (WGS) entry which is preliminary data.</text>
</comment>
<reference evidence="2" key="1">
    <citation type="submission" date="2023-04" db="EMBL/GenBank/DDBJ databases">
        <title>Phytophthora fragariaefolia NBRC 109709.</title>
        <authorList>
            <person name="Ichikawa N."/>
            <person name="Sato H."/>
            <person name="Tonouchi N."/>
        </authorList>
    </citation>
    <scope>NUCLEOTIDE SEQUENCE</scope>
    <source>
        <strain evidence="2">NBRC 109709</strain>
    </source>
</reference>
<protein>
    <submittedName>
        <fullName evidence="2">Unnamed protein product</fullName>
    </submittedName>
</protein>
<gene>
    <name evidence="2" type="ORF">Pfra01_001998200</name>
</gene>
<evidence type="ECO:0000256" key="1">
    <source>
        <dbReference type="SAM" id="MobiDB-lite"/>
    </source>
</evidence>
<proteinExistence type="predicted"/>
<feature type="compositionally biased region" description="Polar residues" evidence="1">
    <location>
        <begin position="1"/>
        <end position="28"/>
    </location>
</feature>
<name>A0A9W6XYH5_9STRA</name>
<sequence>MTGASENLVATSTNVRVASGDTPQASHSDGNDGAVLVDTNPGDQYDETGGGEQQPPPSQTGVETVRGAPASCLNVGTSPPGRPAPPAP</sequence>
<dbReference type="EMBL" id="BSXT01002660">
    <property type="protein sequence ID" value="GMF50202.1"/>
    <property type="molecule type" value="Genomic_DNA"/>
</dbReference>
<keyword evidence="3" id="KW-1185">Reference proteome</keyword>
<organism evidence="2 3">
    <name type="scientific">Phytophthora fragariaefolia</name>
    <dbReference type="NCBI Taxonomy" id="1490495"/>
    <lineage>
        <taxon>Eukaryota</taxon>
        <taxon>Sar</taxon>
        <taxon>Stramenopiles</taxon>
        <taxon>Oomycota</taxon>
        <taxon>Peronosporomycetes</taxon>
        <taxon>Peronosporales</taxon>
        <taxon>Peronosporaceae</taxon>
        <taxon>Phytophthora</taxon>
    </lineage>
</organism>
<feature type="region of interest" description="Disordered" evidence="1">
    <location>
        <begin position="1"/>
        <end position="88"/>
    </location>
</feature>